<accession>A0ABP0VIK0</accession>
<reference evidence="1" key="1">
    <citation type="submission" date="2024-02" db="EMBL/GenBank/DDBJ databases">
        <authorList>
            <consortium name="ELIXIR-Norway"/>
            <consortium name="Elixir Norway"/>
        </authorList>
    </citation>
    <scope>NUCLEOTIDE SEQUENCE</scope>
</reference>
<evidence type="ECO:0000313" key="1">
    <source>
        <dbReference type="EMBL" id="CAK9253721.1"/>
    </source>
</evidence>
<evidence type="ECO:0000313" key="2">
    <source>
        <dbReference type="Proteomes" id="UP001497444"/>
    </source>
</evidence>
<dbReference type="EMBL" id="CAXAQS010000931">
    <property type="protein sequence ID" value="CAK9253721.1"/>
    <property type="molecule type" value="Genomic_DNA"/>
</dbReference>
<comment type="caution">
    <text evidence="1">The sequence shown here is derived from an EMBL/GenBank/DDBJ whole genome shotgun (WGS) entry which is preliminary data.</text>
</comment>
<gene>
    <name evidence="1" type="ORF">CSSPJE1EN1_LOCUS29099</name>
</gene>
<protein>
    <submittedName>
        <fullName evidence="1">Uncharacterized protein</fullName>
    </submittedName>
</protein>
<name>A0ABP0VIK0_9BRYO</name>
<sequence>MGQLKSLGLRFFRTLSPCPRRSPSPLYFSFPRVSRFCDRLSSALSTTLLFRVVVVSLALLSRVALIQSVAA</sequence>
<keyword evidence="2" id="KW-1185">Reference proteome</keyword>
<proteinExistence type="predicted"/>
<organism evidence="1 2">
    <name type="scientific">Sphagnum jensenii</name>
    <dbReference type="NCBI Taxonomy" id="128206"/>
    <lineage>
        <taxon>Eukaryota</taxon>
        <taxon>Viridiplantae</taxon>
        <taxon>Streptophyta</taxon>
        <taxon>Embryophyta</taxon>
        <taxon>Bryophyta</taxon>
        <taxon>Sphagnophytina</taxon>
        <taxon>Sphagnopsida</taxon>
        <taxon>Sphagnales</taxon>
        <taxon>Sphagnaceae</taxon>
        <taxon>Sphagnum</taxon>
    </lineage>
</organism>
<dbReference type="Proteomes" id="UP001497444">
    <property type="component" value="Unassembled WGS sequence"/>
</dbReference>